<dbReference type="EC" id="2.7.1.163" evidence="2"/>
<dbReference type="SUPFAM" id="SSF56112">
    <property type="entry name" value="Protein kinase-like (PK-like)"/>
    <property type="match status" value="1"/>
</dbReference>
<feature type="domain" description="Aminoglycoside phosphotransferase" evidence="1">
    <location>
        <begin position="75"/>
        <end position="245"/>
    </location>
</feature>
<evidence type="ECO:0000259" key="1">
    <source>
        <dbReference type="Pfam" id="PF01636"/>
    </source>
</evidence>
<evidence type="ECO:0000313" key="2">
    <source>
        <dbReference type="EMBL" id="MBB3132287.1"/>
    </source>
</evidence>
<comment type="caution">
    <text evidence="2">The sequence shown here is derived from an EMBL/GenBank/DDBJ whole genome shotgun (WGS) entry which is preliminary data.</text>
</comment>
<dbReference type="InterPro" id="IPR011009">
    <property type="entry name" value="Kinase-like_dom_sf"/>
</dbReference>
<dbReference type="RefSeq" id="WP_183587977.1">
    <property type="nucleotide sequence ID" value="NZ_JACHXJ010000015.1"/>
</dbReference>
<dbReference type="InterPro" id="IPR002575">
    <property type="entry name" value="Aminoglycoside_PTrfase"/>
</dbReference>
<keyword evidence="2" id="KW-0808">Transferase</keyword>
<dbReference type="GO" id="GO:0016301">
    <property type="term" value="F:kinase activity"/>
    <property type="evidence" value="ECO:0007669"/>
    <property type="project" value="UniProtKB-KW"/>
</dbReference>
<organism evidence="2 3">
    <name type="scientific">Paenibacillus rhizosphaerae</name>
    <dbReference type="NCBI Taxonomy" id="297318"/>
    <lineage>
        <taxon>Bacteria</taxon>
        <taxon>Bacillati</taxon>
        <taxon>Bacillota</taxon>
        <taxon>Bacilli</taxon>
        <taxon>Bacillales</taxon>
        <taxon>Paenibacillaceae</taxon>
        <taxon>Paenibacillus</taxon>
    </lineage>
</organism>
<reference evidence="2 3" key="1">
    <citation type="submission" date="2020-08" db="EMBL/GenBank/DDBJ databases">
        <title>Genomic Encyclopedia of Type Strains, Phase III (KMG-III): the genomes of soil and plant-associated and newly described type strains.</title>
        <authorList>
            <person name="Whitman W."/>
        </authorList>
    </citation>
    <scope>NUCLEOTIDE SEQUENCE [LARGE SCALE GENOMIC DNA]</scope>
    <source>
        <strain evidence="2 3">CECT 5831</strain>
    </source>
</reference>
<dbReference type="Proteomes" id="UP000517523">
    <property type="component" value="Unassembled WGS sequence"/>
</dbReference>
<accession>A0A839U639</accession>
<gene>
    <name evidence="2" type="ORF">FHS19_007016</name>
</gene>
<keyword evidence="2" id="KW-0418">Kinase</keyword>
<dbReference type="Gene3D" id="3.90.1200.10">
    <property type="match status" value="1"/>
</dbReference>
<sequence>MKSFKPEMTIERAEQLLQTIEFETVADIAPIEMGELSKVFRYRLGTQSFVIHFKSNSETVGKVKLISDRYSSAMPIPRIVKVGICDGLPYTISEQAVGSPVITQPKEEIVRALPDLIERFAAMSQIPVDPSSGSGWITPSGEGSSTSWIDWLASVFKDEQEGFYEGWMSLFESSFLEKDLFDQTYAEMIGLAQYAPKERYLVHGDFHLGNMLSDNGRITAIVDWEMAMYGDFMFDAAVLHLWVPQIGFPDRLRKFFEQKGKEIARFEERLLCYQLFKGLDGLRFYAKKGDKPSYDFMKSQLIPLLKQAK</sequence>
<proteinExistence type="predicted"/>
<protein>
    <submittedName>
        <fullName evidence="2">Hygromycin-B 4-O-kinase</fullName>
        <ecNumber evidence="2">2.7.1.163</ecNumber>
    </submittedName>
</protein>
<dbReference type="Pfam" id="PF01636">
    <property type="entry name" value="APH"/>
    <property type="match status" value="1"/>
</dbReference>
<dbReference type="Gene3D" id="3.30.200.150">
    <property type="match status" value="1"/>
</dbReference>
<dbReference type="EMBL" id="JACHXJ010000015">
    <property type="protein sequence ID" value="MBB3132287.1"/>
    <property type="molecule type" value="Genomic_DNA"/>
</dbReference>
<evidence type="ECO:0000313" key="3">
    <source>
        <dbReference type="Proteomes" id="UP000517523"/>
    </source>
</evidence>
<name>A0A839U639_9BACL</name>
<dbReference type="InterPro" id="IPR051678">
    <property type="entry name" value="AGP_Transferase"/>
</dbReference>
<dbReference type="PANTHER" id="PTHR21310">
    <property type="entry name" value="AMINOGLYCOSIDE PHOSPHOTRANSFERASE-RELATED-RELATED"/>
    <property type="match status" value="1"/>
</dbReference>
<dbReference type="AlphaFoldDB" id="A0A839U639"/>